<evidence type="ECO:0000259" key="7">
    <source>
        <dbReference type="PROSITE" id="PS51000"/>
    </source>
</evidence>
<dbReference type="InterPro" id="IPR036390">
    <property type="entry name" value="WH_DNA-bd_sf"/>
</dbReference>
<dbReference type="Proteomes" id="UP001519362">
    <property type="component" value="Unassembled WGS sequence"/>
</dbReference>
<evidence type="ECO:0000256" key="3">
    <source>
        <dbReference type="ARBA" id="ARBA00023015"/>
    </source>
</evidence>
<dbReference type="InterPro" id="IPR018356">
    <property type="entry name" value="Tscrpt_reg_HTH_DeoR_CS"/>
</dbReference>
<keyword evidence="4" id="KW-0238">DNA-binding</keyword>
<dbReference type="Pfam" id="PF08220">
    <property type="entry name" value="HTH_DeoR"/>
    <property type="match status" value="1"/>
</dbReference>
<evidence type="ECO:0000256" key="5">
    <source>
        <dbReference type="ARBA" id="ARBA00023163"/>
    </source>
</evidence>
<dbReference type="PANTHER" id="PTHR30363">
    <property type="entry name" value="HTH-TYPE TRANSCRIPTIONAL REGULATOR SRLR-RELATED"/>
    <property type="match status" value="1"/>
</dbReference>
<reference evidence="8 9" key="1">
    <citation type="submission" date="2021-03" db="EMBL/GenBank/DDBJ databases">
        <title>Sequencing the genomes of 1000 actinobacteria strains.</title>
        <authorList>
            <person name="Klenk H.-P."/>
        </authorList>
    </citation>
    <scope>NUCLEOTIDE SEQUENCE [LARGE SCALE GENOMIC DNA]</scope>
    <source>
        <strain evidence="8 9">DSM 24221</strain>
    </source>
</reference>
<comment type="caution">
    <text evidence="8">The sequence shown here is derived from an EMBL/GenBank/DDBJ whole genome shotgun (WGS) entry which is preliminary data.</text>
</comment>
<accession>A0ABS4ZJ63</accession>
<dbReference type="SUPFAM" id="SSF46785">
    <property type="entry name" value="Winged helix' DNA-binding domain"/>
    <property type="match status" value="1"/>
</dbReference>
<dbReference type="InterPro" id="IPR001034">
    <property type="entry name" value="DeoR_HTH"/>
</dbReference>
<dbReference type="Gene3D" id="3.40.50.1360">
    <property type="match status" value="1"/>
</dbReference>
<dbReference type="SUPFAM" id="SSF100950">
    <property type="entry name" value="NagB/RpiA/CoA transferase-like"/>
    <property type="match status" value="1"/>
</dbReference>
<dbReference type="Pfam" id="PF00455">
    <property type="entry name" value="DeoRC"/>
    <property type="match status" value="1"/>
</dbReference>
<dbReference type="SMART" id="SM01134">
    <property type="entry name" value="DeoRC"/>
    <property type="match status" value="1"/>
</dbReference>
<dbReference type="SMART" id="SM00420">
    <property type="entry name" value="HTH_DEOR"/>
    <property type="match status" value="1"/>
</dbReference>
<dbReference type="PROSITE" id="PS51000">
    <property type="entry name" value="HTH_DEOR_2"/>
    <property type="match status" value="1"/>
</dbReference>
<protein>
    <recommendedName>
        <fullName evidence="1">Lactose phosphotransferase system repressor</fullName>
    </recommendedName>
</protein>
<dbReference type="InterPro" id="IPR050313">
    <property type="entry name" value="Carb_Metab_HTH_regulators"/>
</dbReference>
<keyword evidence="3" id="KW-0805">Transcription regulation</keyword>
<dbReference type="Gene3D" id="1.10.10.10">
    <property type="entry name" value="Winged helix-like DNA-binding domain superfamily/Winged helix DNA-binding domain"/>
    <property type="match status" value="1"/>
</dbReference>
<feature type="domain" description="HTH deoR-type" evidence="7">
    <location>
        <begin position="3"/>
        <end position="58"/>
    </location>
</feature>
<dbReference type="InterPro" id="IPR037171">
    <property type="entry name" value="NagB/RpiA_transferase-like"/>
</dbReference>
<proteinExistence type="predicted"/>
<evidence type="ECO:0000313" key="9">
    <source>
        <dbReference type="Proteomes" id="UP001519362"/>
    </source>
</evidence>
<dbReference type="RefSeq" id="WP_165134229.1">
    <property type="nucleotide sequence ID" value="NZ_CP049253.1"/>
</dbReference>
<evidence type="ECO:0000256" key="1">
    <source>
        <dbReference type="ARBA" id="ARBA00021390"/>
    </source>
</evidence>
<keyword evidence="9" id="KW-1185">Reference proteome</keyword>
<keyword evidence="2" id="KW-0678">Repressor</keyword>
<comment type="function">
    <text evidence="6">Repressor of the lactose catabolism operon. Galactose-6-phosphate is the inducer.</text>
</comment>
<evidence type="ECO:0000256" key="2">
    <source>
        <dbReference type="ARBA" id="ARBA00022491"/>
    </source>
</evidence>
<evidence type="ECO:0000256" key="6">
    <source>
        <dbReference type="ARBA" id="ARBA00024937"/>
    </source>
</evidence>
<evidence type="ECO:0000313" key="8">
    <source>
        <dbReference type="EMBL" id="MBP2437339.1"/>
    </source>
</evidence>
<dbReference type="EMBL" id="JAGIOL010000001">
    <property type="protein sequence ID" value="MBP2437339.1"/>
    <property type="molecule type" value="Genomic_DNA"/>
</dbReference>
<name>A0ABS4ZJ63_9MICO</name>
<dbReference type="InterPro" id="IPR014036">
    <property type="entry name" value="DeoR-like_C"/>
</dbReference>
<sequence>MYATERQENIAREVRQNGNISVRDIAERFDVTTETARRDLAALEKHGLLRRVHGGAVSAERASITETGVAERQHSHEAEKTRIATLALSAVPAGFRGSVLVDAGTTTGALLEPLAARLTGGRAEIVTNAVAHAAALAGRDGLDLTVLGGRVRSVTGAAVGATTVAALEAIRPDIAFVGANGLSAAFGLSTPDPDEAAVKRAMVTAARRTIALVDSSKFDVESLHRFAELSEIDVLVTNEQPSADLATVLAAHDVEVWDGTP</sequence>
<dbReference type="PROSITE" id="PS00894">
    <property type="entry name" value="HTH_DEOR_1"/>
    <property type="match status" value="1"/>
</dbReference>
<gene>
    <name evidence="8" type="ORF">JOF34_001925</name>
</gene>
<evidence type="ECO:0000256" key="4">
    <source>
        <dbReference type="ARBA" id="ARBA00023125"/>
    </source>
</evidence>
<dbReference type="PRINTS" id="PR00037">
    <property type="entry name" value="HTHLACR"/>
</dbReference>
<organism evidence="8 9">
    <name type="scientific">Microbacterium amylolyticum</name>
    <dbReference type="NCBI Taxonomy" id="936337"/>
    <lineage>
        <taxon>Bacteria</taxon>
        <taxon>Bacillati</taxon>
        <taxon>Actinomycetota</taxon>
        <taxon>Actinomycetes</taxon>
        <taxon>Micrococcales</taxon>
        <taxon>Microbacteriaceae</taxon>
        <taxon>Microbacterium</taxon>
    </lineage>
</organism>
<dbReference type="PANTHER" id="PTHR30363:SF4">
    <property type="entry name" value="GLYCEROL-3-PHOSPHATE REGULON REPRESSOR"/>
    <property type="match status" value="1"/>
</dbReference>
<dbReference type="InterPro" id="IPR036388">
    <property type="entry name" value="WH-like_DNA-bd_sf"/>
</dbReference>
<keyword evidence="5" id="KW-0804">Transcription</keyword>